<reference evidence="4" key="1">
    <citation type="submission" date="2021-05" db="EMBL/GenBank/DDBJ databases">
        <title>The genome of the haptophyte Pavlova lutheri (Diacronema luteri, Pavlovales) - a model for lipid biosynthesis in eukaryotic algae.</title>
        <authorList>
            <person name="Hulatt C.J."/>
            <person name="Posewitz M.C."/>
        </authorList>
    </citation>
    <scope>NUCLEOTIDE SEQUENCE</scope>
    <source>
        <strain evidence="4">NIVA-4/92</strain>
    </source>
</reference>
<sequence length="487" mass="50078">MADTGEGNGEFVRHLMDVPLDLLSRIFAQLELRDISRLDCVCHTLRCSAAIVDALRTRAARAGRSVPAELREGELSWTQLLVWEERAASITRSPIAAGVYHWLMVDHKGALHVCGAEEEEDCAGTIHFSAPGVLGLGRARAGGREREPIPVPALTGVRIVSVSAGAGHNLACCADGAAFAFGSGADGRLGLGDRHTRFEPTRVDALVNQTVVLVAAGACHSLFLNASGAVYACGAGWWGRLGLGDERARLVPERLDIGGEHVAAIAAGADHSLALSRSGDVWAWGHALYGQLGLGAERNPQLVPRGLGARVPRMRAVSAGGAHSLLLAHDGGVFACGAGRFGQLGLGHWEGSTTPAPMCGVAGASSVCAGADHSLVVLHDGTVLAAGRGAIGALGLGSKGNQCTPTPVSSLRVAVRVAHAAAGVGLSLAIGGFRDGIFDVPTAEPRSDSAPTGGAFVWGVGGEQQALAMQQGLAEHFSPTFVARYAC</sequence>
<dbReference type="PROSITE" id="PS00626">
    <property type="entry name" value="RCC1_2"/>
    <property type="match status" value="2"/>
</dbReference>
<feature type="repeat" description="RCC1" evidence="2">
    <location>
        <begin position="331"/>
        <end position="380"/>
    </location>
</feature>
<keyword evidence="5" id="KW-1185">Reference proteome</keyword>
<evidence type="ECO:0000256" key="2">
    <source>
        <dbReference type="PROSITE-ProRule" id="PRU00235"/>
    </source>
</evidence>
<dbReference type="OMA" id="TDWVSIA"/>
<feature type="domain" description="F-box" evidence="3">
    <location>
        <begin position="12"/>
        <end position="62"/>
    </location>
</feature>
<evidence type="ECO:0000313" key="4">
    <source>
        <dbReference type="EMBL" id="KAG8469638.1"/>
    </source>
</evidence>
<dbReference type="InterPro" id="IPR058923">
    <property type="entry name" value="RCC1-like_dom"/>
</dbReference>
<keyword evidence="1" id="KW-0677">Repeat</keyword>
<dbReference type="EMBL" id="JAGTXO010000002">
    <property type="protein sequence ID" value="KAG8469638.1"/>
    <property type="molecule type" value="Genomic_DNA"/>
</dbReference>
<evidence type="ECO:0000256" key="1">
    <source>
        <dbReference type="ARBA" id="ARBA00022737"/>
    </source>
</evidence>
<gene>
    <name evidence="4" type="ORF">KFE25_006093</name>
</gene>
<dbReference type="Gene3D" id="2.130.10.30">
    <property type="entry name" value="Regulator of chromosome condensation 1/beta-lactamase-inhibitor protein II"/>
    <property type="match status" value="2"/>
</dbReference>
<accession>A0A8J5XKF6</accession>
<dbReference type="PANTHER" id="PTHR22870">
    <property type="entry name" value="REGULATOR OF CHROMOSOME CONDENSATION"/>
    <property type="match status" value="1"/>
</dbReference>
<dbReference type="SUPFAM" id="SSF81383">
    <property type="entry name" value="F-box domain"/>
    <property type="match status" value="1"/>
</dbReference>
<dbReference type="InterPro" id="IPR009091">
    <property type="entry name" value="RCC1/BLIP-II"/>
</dbReference>
<evidence type="ECO:0000259" key="3">
    <source>
        <dbReference type="PROSITE" id="PS50181"/>
    </source>
</evidence>
<dbReference type="PANTHER" id="PTHR22870:SF408">
    <property type="entry name" value="OS09G0560450 PROTEIN"/>
    <property type="match status" value="1"/>
</dbReference>
<proteinExistence type="predicted"/>
<comment type="caution">
    <text evidence="4">The sequence shown here is derived from an EMBL/GenBank/DDBJ whole genome shotgun (WGS) entry which is preliminary data.</text>
</comment>
<dbReference type="PRINTS" id="PR00633">
    <property type="entry name" value="RCCNDNSATION"/>
</dbReference>
<dbReference type="OrthoDB" id="8068875at2759"/>
<dbReference type="AlphaFoldDB" id="A0A8J5XKF6"/>
<dbReference type="InterPro" id="IPR001810">
    <property type="entry name" value="F-box_dom"/>
</dbReference>
<dbReference type="InterPro" id="IPR000408">
    <property type="entry name" value="Reg_chr_condens"/>
</dbReference>
<dbReference type="Proteomes" id="UP000751190">
    <property type="component" value="Unassembled WGS sequence"/>
</dbReference>
<dbReference type="PROSITE" id="PS50012">
    <property type="entry name" value="RCC1_3"/>
    <property type="match status" value="5"/>
</dbReference>
<dbReference type="InterPro" id="IPR051210">
    <property type="entry name" value="Ub_ligase/GEF_domain"/>
</dbReference>
<protein>
    <recommendedName>
        <fullName evidence="3">F-box domain-containing protein</fullName>
    </recommendedName>
</protein>
<dbReference type="InterPro" id="IPR036047">
    <property type="entry name" value="F-box-like_dom_sf"/>
</dbReference>
<organism evidence="4 5">
    <name type="scientific">Diacronema lutheri</name>
    <name type="common">Unicellular marine alga</name>
    <name type="synonym">Monochrysis lutheri</name>
    <dbReference type="NCBI Taxonomy" id="2081491"/>
    <lineage>
        <taxon>Eukaryota</taxon>
        <taxon>Haptista</taxon>
        <taxon>Haptophyta</taxon>
        <taxon>Pavlovophyceae</taxon>
        <taxon>Pavlovales</taxon>
        <taxon>Pavlovaceae</taxon>
        <taxon>Diacronema</taxon>
    </lineage>
</organism>
<dbReference type="PROSITE" id="PS50181">
    <property type="entry name" value="FBOX"/>
    <property type="match status" value="1"/>
</dbReference>
<feature type="repeat" description="RCC1" evidence="2">
    <location>
        <begin position="279"/>
        <end position="330"/>
    </location>
</feature>
<dbReference type="CDD" id="cd09917">
    <property type="entry name" value="F-box_SF"/>
    <property type="match status" value="1"/>
</dbReference>
<name>A0A8J5XKF6_DIALT</name>
<dbReference type="Pfam" id="PF25390">
    <property type="entry name" value="WD40_RLD"/>
    <property type="match status" value="1"/>
</dbReference>
<dbReference type="SUPFAM" id="SSF50985">
    <property type="entry name" value="RCC1/BLIP-II"/>
    <property type="match status" value="1"/>
</dbReference>
<feature type="repeat" description="RCC1" evidence="2">
    <location>
        <begin position="381"/>
        <end position="433"/>
    </location>
</feature>
<feature type="repeat" description="RCC1" evidence="2">
    <location>
        <begin position="176"/>
        <end position="227"/>
    </location>
</feature>
<evidence type="ECO:0000313" key="5">
    <source>
        <dbReference type="Proteomes" id="UP000751190"/>
    </source>
</evidence>
<feature type="repeat" description="RCC1" evidence="2">
    <location>
        <begin position="228"/>
        <end position="278"/>
    </location>
</feature>